<reference evidence="1 2" key="1">
    <citation type="submission" date="2024-03" db="EMBL/GenBank/DDBJ databases">
        <authorList>
            <person name="Gkanogiannis A."/>
            <person name="Becerra Lopez-Lavalle L."/>
        </authorList>
    </citation>
    <scope>NUCLEOTIDE SEQUENCE [LARGE SCALE GENOMIC DNA]</scope>
</reference>
<dbReference type="Gene3D" id="3.70.10.10">
    <property type="match status" value="1"/>
</dbReference>
<dbReference type="Proteomes" id="UP001642487">
    <property type="component" value="Chromosome 2"/>
</dbReference>
<dbReference type="EMBL" id="OZ021736">
    <property type="protein sequence ID" value="CAK9315209.1"/>
    <property type="molecule type" value="Genomic_DNA"/>
</dbReference>
<organism evidence="1 2">
    <name type="scientific">Citrullus colocynthis</name>
    <name type="common">colocynth</name>
    <dbReference type="NCBI Taxonomy" id="252529"/>
    <lineage>
        <taxon>Eukaryota</taxon>
        <taxon>Viridiplantae</taxon>
        <taxon>Streptophyta</taxon>
        <taxon>Embryophyta</taxon>
        <taxon>Tracheophyta</taxon>
        <taxon>Spermatophyta</taxon>
        <taxon>Magnoliopsida</taxon>
        <taxon>eudicotyledons</taxon>
        <taxon>Gunneridae</taxon>
        <taxon>Pentapetalae</taxon>
        <taxon>rosids</taxon>
        <taxon>fabids</taxon>
        <taxon>Cucurbitales</taxon>
        <taxon>Cucurbitaceae</taxon>
        <taxon>Benincaseae</taxon>
        <taxon>Citrullus</taxon>
    </lineage>
</organism>
<proteinExistence type="predicted"/>
<name>A0ABP0Y451_9ROSI</name>
<gene>
    <name evidence="1" type="ORF">CITCOLO1_LOCUS6992</name>
</gene>
<keyword evidence="2" id="KW-1185">Reference proteome</keyword>
<accession>A0ABP0Y451</accession>
<evidence type="ECO:0000313" key="1">
    <source>
        <dbReference type="EMBL" id="CAK9315209.1"/>
    </source>
</evidence>
<protein>
    <submittedName>
        <fullName evidence="1">Uncharacterized protein</fullName>
    </submittedName>
</protein>
<sequence length="185" mass="21253">MLNFWVDCMKQFSNAISLLRILENNKADFKSTPTMFSIIISKPSPSPSLVSLQIIPQFFTKYSCDQTHYIKFNIANFFTNILNNQRIGSSFLGFSLAQTQRHVALKFKNPGQGFSKVVKESTSVPKQQMNVPKIDYSSFASFELEDFRRIVRMADFAHVSYAHVTLTHSYIRFSVGHHRIVLSKE</sequence>
<evidence type="ECO:0000313" key="2">
    <source>
        <dbReference type="Proteomes" id="UP001642487"/>
    </source>
</evidence>